<reference evidence="2 3" key="1">
    <citation type="submission" date="2024-04" db="EMBL/GenBank/DDBJ databases">
        <title>Biological Control Activity of Plant Growth Promoting Rhizobacteria Burkholderia pyrrocinia BX1 against Tobacco black shank Introduction Tobacco black shank (TBS) caused by the oomycete Phytophthora. nicotianae (P. nicotianae) has become a destructive soil.</title>
        <authorList>
            <person name="Liu X."/>
            <person name="Shu C."/>
        </authorList>
    </citation>
    <scope>NUCLEOTIDE SEQUENCE [LARGE SCALE GENOMIC DNA]</scope>
    <source>
        <strain evidence="2 3">BX1</strain>
    </source>
</reference>
<accession>A0ABZ3BT05</accession>
<dbReference type="Proteomes" id="UP001484179">
    <property type="component" value="Chromosome 2"/>
</dbReference>
<organism evidence="2 3">
    <name type="scientific">Burkholderia pyrrocinia</name>
    <name type="common">Pseudomonas pyrrocinia</name>
    <dbReference type="NCBI Taxonomy" id="60550"/>
    <lineage>
        <taxon>Bacteria</taxon>
        <taxon>Pseudomonadati</taxon>
        <taxon>Pseudomonadota</taxon>
        <taxon>Betaproteobacteria</taxon>
        <taxon>Burkholderiales</taxon>
        <taxon>Burkholderiaceae</taxon>
        <taxon>Burkholderia</taxon>
        <taxon>Burkholderia cepacia complex</taxon>
    </lineage>
</organism>
<sequence>MARAPIVQDRAVPGDPSEDSELTAFLRVQIAAVLSASHEPRPCCPRCCGGDIITAGFRTRPVGRLPMFECQTCKRYFSRTTGTPLGKKHLKKLDLFVFLLSQPLSCREAGEQMGSLPTDIGERVRAWRAWLLQLDPGGQWEQRVRLGGRPTELAPAPLAFDEIGAREDLTLTACLTREFDALNSPSHRPPPCPDCGSSQTRFDQCPNGAFPRFRCANCKTKFTRRRGTPFVNTKVNSLKRMRVFIRHLSLPLSIMQVADIVGTSPGMIQKWYNMFTEFADQMEPNGSLSARIRLGVEPTATTPCPFCGRVGSAQQADSRGWSCAGCGRLFSMRREVVDRSGRLQIVAEDTSCMGPGGAGQARMNRFDQ</sequence>
<feature type="domain" description="DUF746" evidence="1">
    <location>
        <begin position="240"/>
        <end position="303"/>
    </location>
</feature>
<proteinExistence type="predicted"/>
<protein>
    <submittedName>
        <fullName evidence="2">DUF746 domain-containing protein</fullName>
    </submittedName>
</protein>
<gene>
    <name evidence="2" type="ORF">WN985_29200</name>
</gene>
<name>A0ABZ3BT05_BURPY</name>
<evidence type="ECO:0000259" key="1">
    <source>
        <dbReference type="Pfam" id="PF05344"/>
    </source>
</evidence>
<keyword evidence="3" id="KW-1185">Reference proteome</keyword>
<dbReference type="EMBL" id="CP150850">
    <property type="protein sequence ID" value="WZW56605.1"/>
    <property type="molecule type" value="Genomic_DNA"/>
</dbReference>
<feature type="domain" description="DUF746" evidence="1">
    <location>
        <begin position="92"/>
        <end position="155"/>
    </location>
</feature>
<dbReference type="RefSeq" id="WP_342310464.1">
    <property type="nucleotide sequence ID" value="NZ_CP150850.1"/>
</dbReference>
<dbReference type="Pfam" id="PF05344">
    <property type="entry name" value="DUF746"/>
    <property type="match status" value="2"/>
</dbReference>
<evidence type="ECO:0000313" key="2">
    <source>
        <dbReference type="EMBL" id="WZW56605.1"/>
    </source>
</evidence>
<evidence type="ECO:0000313" key="3">
    <source>
        <dbReference type="Proteomes" id="UP001484179"/>
    </source>
</evidence>
<dbReference type="InterPro" id="IPR008008">
    <property type="entry name" value="DUF746"/>
</dbReference>